<dbReference type="AlphaFoldDB" id="A0A0E3ZFI8"/>
<keyword evidence="2" id="KW-0732">Signal</keyword>
<dbReference type="NCBIfam" id="TIGR00976">
    <property type="entry name" value="CocE_NonD"/>
    <property type="match status" value="1"/>
</dbReference>
<dbReference type="Pfam" id="PF08530">
    <property type="entry name" value="PepX_C"/>
    <property type="match status" value="1"/>
</dbReference>
<protein>
    <submittedName>
        <fullName evidence="4">X-Pro dipeptidyl-peptidase</fullName>
    </submittedName>
</protein>
<dbReference type="KEGG" id="pko:PKOR_10915"/>
<gene>
    <name evidence="4" type="ORF">PKOR_10915</name>
</gene>
<dbReference type="Proteomes" id="UP000033109">
    <property type="component" value="Chromosome"/>
</dbReference>
<dbReference type="InterPro" id="IPR005674">
    <property type="entry name" value="CocE/Ser_esterase"/>
</dbReference>
<dbReference type="GO" id="GO:0008239">
    <property type="term" value="F:dipeptidyl-peptidase activity"/>
    <property type="evidence" value="ECO:0007669"/>
    <property type="project" value="InterPro"/>
</dbReference>
<name>A0A0E3ZFI8_9BACT</name>
<dbReference type="InterPro" id="IPR050585">
    <property type="entry name" value="Xaa-Pro_dipeptidyl-ppase/CocE"/>
</dbReference>
<dbReference type="Gene3D" id="3.40.50.1820">
    <property type="entry name" value="alpha/beta hydrolase"/>
    <property type="match status" value="1"/>
</dbReference>
<dbReference type="InterPro" id="IPR008979">
    <property type="entry name" value="Galactose-bd-like_sf"/>
</dbReference>
<feature type="signal peptide" evidence="2">
    <location>
        <begin position="1"/>
        <end position="26"/>
    </location>
</feature>
<dbReference type="PANTHER" id="PTHR43056:SF10">
    <property type="entry name" value="COCE_NOND FAMILY, PUTATIVE (AFU_ORTHOLOGUE AFUA_7G00600)-RELATED"/>
    <property type="match status" value="1"/>
</dbReference>
<dbReference type="PATRIC" id="fig|400092.3.peg.2383"/>
<dbReference type="EMBL" id="CP009621">
    <property type="protein sequence ID" value="AKD03549.1"/>
    <property type="molecule type" value="Genomic_DNA"/>
</dbReference>
<feature type="chain" id="PRO_5002416732" evidence="2">
    <location>
        <begin position="27"/>
        <end position="629"/>
    </location>
</feature>
<reference evidence="4 5" key="1">
    <citation type="journal article" date="2015" name="Sci. Rep.">
        <title>Unraveling adaptation of Pontibacter korlensis to radiation and infertility in desert through complete genome and comparative transcriptomic analysis.</title>
        <authorList>
            <person name="Dai J."/>
            <person name="Dai W."/>
            <person name="Qiu C."/>
            <person name="Yang Z."/>
            <person name="Zhang Y."/>
            <person name="Zhou M."/>
            <person name="Zhang L."/>
            <person name="Fang C."/>
            <person name="Gao Q."/>
            <person name="Yang Q."/>
            <person name="Li X."/>
            <person name="Wang Z."/>
            <person name="Wang Z."/>
            <person name="Jia Z."/>
            <person name="Chen X."/>
        </authorList>
    </citation>
    <scope>NUCLEOTIDE SEQUENCE [LARGE SCALE GENOMIC DNA]</scope>
    <source>
        <strain evidence="4 5">X14-1T</strain>
    </source>
</reference>
<evidence type="ECO:0000256" key="1">
    <source>
        <dbReference type="ARBA" id="ARBA00022801"/>
    </source>
</evidence>
<proteinExistence type="predicted"/>
<keyword evidence="5" id="KW-1185">Reference proteome</keyword>
<dbReference type="PANTHER" id="PTHR43056">
    <property type="entry name" value="PEPTIDASE S9 PROLYL OLIGOPEPTIDASE"/>
    <property type="match status" value="1"/>
</dbReference>
<dbReference type="SUPFAM" id="SSF53474">
    <property type="entry name" value="alpha/beta-Hydrolases"/>
    <property type="match status" value="1"/>
</dbReference>
<organism evidence="4 5">
    <name type="scientific">Pontibacter korlensis</name>
    <dbReference type="NCBI Taxonomy" id="400092"/>
    <lineage>
        <taxon>Bacteria</taxon>
        <taxon>Pseudomonadati</taxon>
        <taxon>Bacteroidota</taxon>
        <taxon>Cytophagia</taxon>
        <taxon>Cytophagales</taxon>
        <taxon>Hymenobacteraceae</taxon>
        <taxon>Pontibacter</taxon>
    </lineage>
</organism>
<dbReference type="RefSeq" id="WP_052738813.1">
    <property type="nucleotide sequence ID" value="NZ_CBCSCY010000027.1"/>
</dbReference>
<dbReference type="Gene3D" id="1.10.3020.10">
    <property type="entry name" value="alpha-amino acid ester hydrolase ( Helical cap domain)"/>
    <property type="match status" value="1"/>
</dbReference>
<sequence length="629" mass="72207">MTRIKNLLRPLMLLLAFCLYASQSIAQQVNQDSLYIRQHYEKAEYQIPMRDGKKLFTVVYSPKDKSKKYPILMNRTPYSVGPYGEGYKISLGPNPTLLREGYIFVYQDVRGTYMSEGDFVNMTPHLAKKKGKKDFDESTDTYDTVDWLVKKLDNDNGRVGQWGISYPGFYAAAGLMSNHPALKAVSPQAPIADWFWDDFHHNGAFFLPHAFNFLASFGLPRPEPTTERNPRFDHGTPDGYEFFMRMGPLKNANEKYLKNNVAFWNEMAAHPNYDEFWQKRNLLPHLKNIKGPAVMTVGGWYDAEDLYGPLKIYQTIEKNNPKLTNMLVMGPWVHGGWIRTDGSNIGNVYFGQNNSAWYQQEVEARFFNHYLKNEAKQPVKLPEAIMFEGGNNTWREFEVWPPKQAKERNLYLHANGKLSFEAPKAGEAEASEYISDPAKPVPFTEAVATGMTREYMTDDQRFASRRPDVLTFQTDVLTEDLTLAGEILAQLKVATTGSDADWVVKLIDVYPDTAQANPHQPNKPMGGYQAMVRSEVFRGRFRNSFEKPEPFTPNEVTPVNVELQDVLYTFKKGHRVMVQIQSTWFPLVDRNPQKYVDNIFEANEEDFIKATHKVYHSPQQPTSLKVKVL</sequence>
<dbReference type="Pfam" id="PF02129">
    <property type="entry name" value="Peptidase_S15"/>
    <property type="match status" value="1"/>
</dbReference>
<dbReference type="InterPro" id="IPR029058">
    <property type="entry name" value="AB_hydrolase_fold"/>
</dbReference>
<evidence type="ECO:0000313" key="4">
    <source>
        <dbReference type="EMBL" id="AKD03549.1"/>
    </source>
</evidence>
<dbReference type="STRING" id="400092.PKOR_10915"/>
<evidence type="ECO:0000256" key="2">
    <source>
        <dbReference type="SAM" id="SignalP"/>
    </source>
</evidence>
<accession>A0A0E3ZFI8</accession>
<dbReference type="SUPFAM" id="SSF49785">
    <property type="entry name" value="Galactose-binding domain-like"/>
    <property type="match status" value="1"/>
</dbReference>
<dbReference type="InterPro" id="IPR000383">
    <property type="entry name" value="Xaa-Pro-like_dom"/>
</dbReference>
<dbReference type="SMART" id="SM00939">
    <property type="entry name" value="PepX_C"/>
    <property type="match status" value="1"/>
</dbReference>
<keyword evidence="1" id="KW-0378">Hydrolase</keyword>
<evidence type="ECO:0000313" key="5">
    <source>
        <dbReference type="Proteomes" id="UP000033109"/>
    </source>
</evidence>
<dbReference type="InterPro" id="IPR013736">
    <property type="entry name" value="Xaa-Pro_dipept_C"/>
</dbReference>
<evidence type="ECO:0000259" key="3">
    <source>
        <dbReference type="SMART" id="SM00939"/>
    </source>
</evidence>
<dbReference type="Gene3D" id="2.60.120.260">
    <property type="entry name" value="Galactose-binding domain-like"/>
    <property type="match status" value="1"/>
</dbReference>
<dbReference type="HOGENOM" id="CLU_015590_5_0_10"/>
<feature type="domain" description="Xaa-Pro dipeptidyl-peptidase C-terminal" evidence="3">
    <location>
        <begin position="364"/>
        <end position="625"/>
    </location>
</feature>